<dbReference type="EMBL" id="CP072788">
    <property type="protein sequence ID" value="QTR02120.1"/>
    <property type="molecule type" value="Genomic_DNA"/>
</dbReference>
<feature type="non-terminal residue" evidence="1">
    <location>
        <position position="107"/>
    </location>
</feature>
<reference evidence="1" key="1">
    <citation type="submission" date="2021-04" db="EMBL/GenBank/DDBJ databases">
        <title>Saccharothrix algeriensis WGS.</title>
        <authorList>
            <person name="Stuskova K."/>
            <person name="Hakalova E."/>
            <person name="Tebbal A.B."/>
            <person name="Eichmeier A."/>
        </authorList>
    </citation>
    <scope>NUCLEOTIDE SEQUENCE</scope>
    <source>
        <strain evidence="1">NRRL B-24137</strain>
    </source>
</reference>
<name>A0A8T8HV94_9PSEU</name>
<gene>
    <name evidence="1" type="ORF">J7S33_23300</name>
</gene>
<dbReference type="Proteomes" id="UP000671828">
    <property type="component" value="Chromosome"/>
</dbReference>
<proteinExistence type="predicted"/>
<dbReference type="AlphaFoldDB" id="A0A8T8HV94"/>
<evidence type="ECO:0000313" key="2">
    <source>
        <dbReference type="Proteomes" id="UP000671828"/>
    </source>
</evidence>
<protein>
    <submittedName>
        <fullName evidence="1">Uncharacterized protein</fullName>
    </submittedName>
</protein>
<evidence type="ECO:0000313" key="1">
    <source>
        <dbReference type="EMBL" id="QTR02120.1"/>
    </source>
</evidence>
<sequence length="107" mass="11421">MTRLVGFCDSEVVAARNGVGVRELRRIAGVLRTGEAHVRLWLELAVGARLLAVAVDDRRVLPTTASDGWLGAAPADRLVQLATAWPLMAWPPAKTRPALTGQAADRG</sequence>
<organism evidence="1 2">
    <name type="scientific">Saccharothrix algeriensis</name>
    <dbReference type="NCBI Taxonomy" id="173560"/>
    <lineage>
        <taxon>Bacteria</taxon>
        <taxon>Bacillati</taxon>
        <taxon>Actinomycetota</taxon>
        <taxon>Actinomycetes</taxon>
        <taxon>Pseudonocardiales</taxon>
        <taxon>Pseudonocardiaceae</taxon>
        <taxon>Saccharothrix</taxon>
    </lineage>
</organism>
<accession>A0A8T8HV94</accession>